<feature type="domain" description="DUF753" evidence="1">
    <location>
        <begin position="456"/>
        <end position="511"/>
    </location>
</feature>
<reference evidence="2 3" key="1">
    <citation type="submission" date="2017-06" db="EMBL/GenBank/DDBJ databases">
        <title>Aedes aegypti genome working group (AGWG) sequencing and assembly.</title>
        <authorList>
            <consortium name="Aedes aegypti Genome Working Group (AGWG)"/>
            <person name="Matthews B.J."/>
        </authorList>
    </citation>
    <scope>NUCLEOTIDE SEQUENCE [LARGE SCALE GENOMIC DNA]</scope>
    <source>
        <strain evidence="2 3">LVP_AGWG</strain>
    </source>
</reference>
<protein>
    <recommendedName>
        <fullName evidence="1">DUF753 domain-containing protein</fullName>
    </recommendedName>
</protein>
<dbReference type="InParanoid" id="A0A6I8TKM9"/>
<feature type="domain" description="DUF753" evidence="1">
    <location>
        <begin position="947"/>
        <end position="1017"/>
    </location>
</feature>
<evidence type="ECO:0000259" key="1">
    <source>
        <dbReference type="Pfam" id="PF05444"/>
    </source>
</evidence>
<feature type="domain" description="DUF753" evidence="1">
    <location>
        <begin position="237"/>
        <end position="304"/>
    </location>
</feature>
<gene>
    <name evidence="2" type="primary">5573080</name>
</gene>
<accession>A0A6I8TKM9</accession>
<feature type="domain" description="DUF753" evidence="1">
    <location>
        <begin position="1027"/>
        <end position="1091"/>
    </location>
</feature>
<reference evidence="2" key="2">
    <citation type="submission" date="2020-05" db="UniProtKB">
        <authorList>
            <consortium name="EnsemblMetazoa"/>
        </authorList>
    </citation>
    <scope>IDENTIFICATION</scope>
    <source>
        <strain evidence="2">LVP_AGWG</strain>
    </source>
</reference>
<dbReference type="PANTHER" id="PTHR21721">
    <property type="entry name" value="GH09876P-RELATED"/>
    <property type="match status" value="1"/>
</dbReference>
<sequence length="1986" mass="217362">MCHPEKVLCLLLIVTTVFSAFDQIDAVVLSCVQCTDCPEEASAIETTVPCGFVNVNINCAIFKNEIGSVDRGCQNSANPDTIIRSCNSPRCNIDRAPICEKCSDLTQCTPIACDHLGDECYTSTSDERRGCTSDSVYDSTSADFETCSTNRCNRVVQCVKCDSNEATHSNCLDEPETFIAPCEKHGTIKEDNCYRHVDGEQFQLGCISDTNFPPTCGDQGYPCRKCEDDNCNAKDFQTCYVCSDNTNCADVQTNQNTLICAEYNSECFMAYTYSTKMIERGCLEDLPDTFYEDITVTCATPNCNQEEFPDKSTHLKCYQDTLGEVEYCKSPDATKCFTLEDESGNSLRGCNTDDGFAELCREGDNCVVCDTSECNSPTECVICSGSESCRDEPLKRACAESKLSNECYTYLDKANLEKGCLGELMNGDTTSNVYEACSSDNSLCNKCFGPHCNEVHCLKCDSAEDDTCVEGDPDSIAFEACLPDDRCLMFKDEQGYTKRGCSSNFDGSDEEGTDPGYNFGLVPSDAIKCYQCTEDCVDTDESQLKYCSSNSVLGCYYIFDGVSITSRGCLSEEGLDCDGDQYCNSCTGTDGCNSNTIIECYHCSFDEATQDCITSGSTETCSTTGDCVVYIDNEGKFVRGCESDLPTEATCAKTCSDNMCNKNDVCDASIDCYGICSAVMPEEKCVRYQNVNQVHTGCNEFREEICDLDDEHCYVCDQNLCNRAAVAECYDCTNCPIIEPQHRTILCENINDNCYTATENPSGQVIRGCFSDKKDELTGLETCVGAACNKAPLVEGNSCYQCTDCSTTDGRTPTSCGNPRFEGCYTAQDLTERTISRGCKTDADYSEKCQKFNCLECVGEDCNTDQVRPQPLWCSSCFEADCFDYTAPKPCKEGMLVDYCIEYVVFNIPIYKGCLSDGIPPEIESDCNGDERFCKLCDKNYCNTPNLSCYECTSLQGFDCITKPDILGNTKECGGLAHCYTSVDKETGVLSRGCSTEGTAECIEGPLCKNCQDHNCNVDVVPNDRLYCYQCEGLNCLNPTNSEPCQIYEADQKCFTYAEDAITVYRGCSNDNFARQCDEKPCVFCPGRGCNDEPTIVPNTLSCIQCIRNSDCDGKAFGEKCTKDLLLGRSDSCYTQYHSTAVPIEKGCLSDLTESHPCMQGSLNCNICSGDDCNRGKAICYECDSEQDNDCSQISNETFTSECTGECVTLVDDYTKRGCIEDFPELEVVNCENSEYCEICQGKQCNSGILPDTRTQCYVCEGSECVEPSAELLKACTRYREDDHCYTNVVNASWVQRDCWSSLENENCGDYCQSCVVPGCNNQGVMQPNTLTCIKCEDGECVGKVDGSKCTSPIMLGRQDWCYTFESKGKLSKGCLSDLEENESIKDACTNDVDELCVVCSNDNCNGDFPYCITCDSENDASCGGYLAKVPDSMRTLCEERNCITYVDENGYTRKGCADETNFCEDKEHCVECAEPMCNNAAFPEGRILCHQCENCGLDRPIGAPLTCRQYDASDSCYVDVTDLPINRGCVSDAQVTCDPDSCLTCTTNGCNDQPYEYESSLSCIQCMGARDCESASVPSACDGLTILGQADECFSLEVNGEVIQKGCRRTFDVDCEEPDCNTCSCNGCNFANKKDITCAKCSGNDCGNAIPGGSTCLGTGCISYVSRDGIVSRGCLEDFQNECSSFGSKHKTCFADNCNINIFPEDRILCHRCENCLENIGSPEICPTYVENDNCYTAQSVDGQSVSRGCQSELLTNCVEPLCSLCDESGCNSRNPLDPGTTETPEITPTSTVTNEITTTLSNEVSTTPAPTFLSCLRCQESSDDASCAWGFQTSAAEQCSSEHATGCFTCQKDSLTIRGCSSEDAQSSCTLEPETCREDGCNNKNHRTQRCADGTGSSYTVKDCEGIVEYDKRGCYILRSGLGVVVNRGCYAKLTEEQIQTCSTDRNICYICTEDGCNSGFMVRVLNSLIVIVVVLGLARNITL</sequence>
<feature type="domain" description="DUF753" evidence="1">
    <location>
        <begin position="1180"/>
        <end position="1246"/>
    </location>
</feature>
<evidence type="ECO:0000313" key="3">
    <source>
        <dbReference type="Proteomes" id="UP000008820"/>
    </source>
</evidence>
<dbReference type="InterPro" id="IPR008472">
    <property type="entry name" value="DUF753"/>
</dbReference>
<keyword evidence="3" id="KW-1185">Reference proteome</keyword>
<dbReference type="OrthoDB" id="7730284at2759"/>
<dbReference type="Proteomes" id="UP000008820">
    <property type="component" value="Chromosome 2"/>
</dbReference>
<name>A0A6I8TKM9_AEDAE</name>
<proteinExistence type="predicted"/>
<organism evidence="2 3">
    <name type="scientific">Aedes aegypti</name>
    <name type="common">Yellowfever mosquito</name>
    <name type="synonym">Culex aegypti</name>
    <dbReference type="NCBI Taxonomy" id="7159"/>
    <lineage>
        <taxon>Eukaryota</taxon>
        <taxon>Metazoa</taxon>
        <taxon>Ecdysozoa</taxon>
        <taxon>Arthropoda</taxon>
        <taxon>Hexapoda</taxon>
        <taxon>Insecta</taxon>
        <taxon>Pterygota</taxon>
        <taxon>Neoptera</taxon>
        <taxon>Endopterygota</taxon>
        <taxon>Diptera</taxon>
        <taxon>Nematocera</taxon>
        <taxon>Culicoidea</taxon>
        <taxon>Culicidae</taxon>
        <taxon>Culicinae</taxon>
        <taxon>Aedini</taxon>
        <taxon>Aedes</taxon>
        <taxon>Stegomyia</taxon>
    </lineage>
</organism>
<dbReference type="Pfam" id="PF05444">
    <property type="entry name" value="DUF753"/>
    <property type="match status" value="5"/>
</dbReference>
<dbReference type="EnsemblMetazoa" id="AAEL010266-RC">
    <property type="protein sequence ID" value="AAEL010266-PC"/>
    <property type="gene ID" value="AAEL010266"/>
</dbReference>
<evidence type="ECO:0000313" key="2">
    <source>
        <dbReference type="EnsemblMetazoa" id="AAEL010266-PC"/>
    </source>
</evidence>